<evidence type="ECO:0000313" key="1">
    <source>
        <dbReference type="EMBL" id="AFC86653.1"/>
    </source>
</evidence>
<dbReference type="KEGG" id="fau:Fraau_2284"/>
<proteinExistence type="predicted"/>
<gene>
    <name evidence="1" type="ordered locus">Fraau_2284</name>
</gene>
<organism evidence="1 2">
    <name type="scientific">Frateuria aurantia (strain ATCC 33424 / DSM 6220 / KCTC 2777 / LMG 1558 / NBRC 3245 / NCIMB 13370)</name>
    <name type="common">Acetobacter aurantius</name>
    <dbReference type="NCBI Taxonomy" id="767434"/>
    <lineage>
        <taxon>Bacteria</taxon>
        <taxon>Pseudomonadati</taxon>
        <taxon>Pseudomonadota</taxon>
        <taxon>Gammaproteobacteria</taxon>
        <taxon>Lysobacterales</taxon>
        <taxon>Rhodanobacteraceae</taxon>
        <taxon>Frateuria</taxon>
    </lineage>
</organism>
<name>H8L574_FRAAD</name>
<dbReference type="Proteomes" id="UP000005234">
    <property type="component" value="Chromosome"/>
</dbReference>
<dbReference type="HOGENOM" id="CLU_098949_1_1_6"/>
<dbReference type="RefSeq" id="WP_014403656.1">
    <property type="nucleotide sequence ID" value="NC_017033.1"/>
</dbReference>
<dbReference type="Pfam" id="PF12318">
    <property type="entry name" value="FAD-SLDH"/>
    <property type="match status" value="1"/>
</dbReference>
<dbReference type="EMBL" id="CP003350">
    <property type="protein sequence ID" value="AFC86653.1"/>
    <property type="molecule type" value="Genomic_DNA"/>
</dbReference>
<protein>
    <submittedName>
        <fullName evidence="1">Membrane bound FAD containing D-sorbitol dehydrogenase</fullName>
    </submittedName>
</protein>
<dbReference type="InterPro" id="IPR024651">
    <property type="entry name" value="FAD-SLDH_ssu"/>
</dbReference>
<accession>H8L574</accession>
<dbReference type="OrthoDB" id="6162173at2"/>
<keyword evidence="2" id="KW-1185">Reference proteome</keyword>
<reference evidence="1" key="1">
    <citation type="submission" date="2012-02" db="EMBL/GenBank/DDBJ databases">
        <title>The complete genome of Frateuria aurantia DSM 6220.</title>
        <authorList>
            <consortium name="US DOE Joint Genome Institute (JGI-PGF)"/>
            <person name="Lucas S."/>
            <person name="Copeland A."/>
            <person name="Lapidus A."/>
            <person name="Glavina del Rio T."/>
            <person name="Dalin E."/>
            <person name="Tice H."/>
            <person name="Bruce D."/>
            <person name="Goodwin L."/>
            <person name="Pitluck S."/>
            <person name="Peters L."/>
            <person name="Ovchinnikova G."/>
            <person name="Teshima H."/>
            <person name="Kyrpides N."/>
            <person name="Mavromatis K."/>
            <person name="Ivanova N."/>
            <person name="Brettin T."/>
            <person name="Detter J.C."/>
            <person name="Han C."/>
            <person name="Larimer F."/>
            <person name="Land M."/>
            <person name="Hauser L."/>
            <person name="Markowitz V."/>
            <person name="Cheng J.-F."/>
            <person name="Hugenholtz P."/>
            <person name="Woyke T."/>
            <person name="Wu D."/>
            <person name="Brambilla E."/>
            <person name="Klenk H.-P."/>
            <person name="Eisen J.A."/>
        </authorList>
    </citation>
    <scope>NUCLEOTIDE SEQUENCE</scope>
    <source>
        <strain evidence="1">DSM 6220</strain>
    </source>
</reference>
<dbReference type="STRING" id="767434.Fraau_2284"/>
<evidence type="ECO:0000313" key="2">
    <source>
        <dbReference type="Proteomes" id="UP000005234"/>
    </source>
</evidence>
<sequence length="184" mass="19634">MGGAESGGPVDLHRRRLLQGTLAGVGLAWLPWDTLLADGASASAAAEVRASPDWNQLVQWLTAADLDGAVLLRGHQALAATRPGFESAWPELLAAMRQQRVHDPDALAASPLFQQEPQRAIALAIISAFYLGHAGEDDQRQLVSYEQALMYPPTLDITVIPTYARGGYNDWVAAPPTGITEGQG</sequence>
<dbReference type="AlphaFoldDB" id="H8L574"/>